<evidence type="ECO:0000256" key="3">
    <source>
        <dbReference type="PIRNR" id="PIRNR000441"/>
    </source>
</evidence>
<accession>A0A2S9IG73</accession>
<feature type="transmembrane region" description="Helical" evidence="4">
    <location>
        <begin position="43"/>
        <end position="62"/>
    </location>
</feature>
<evidence type="ECO:0000313" key="5">
    <source>
        <dbReference type="EMBL" id="PRD16791.1"/>
    </source>
</evidence>
<dbReference type="Gene3D" id="2.160.10.10">
    <property type="entry name" value="Hexapeptide repeat proteins"/>
    <property type="match status" value="1"/>
</dbReference>
<keyword evidence="1 3" id="KW-0808">Transferase</keyword>
<evidence type="ECO:0000256" key="1">
    <source>
        <dbReference type="ARBA" id="ARBA00022679"/>
    </source>
</evidence>
<comment type="caution">
    <text evidence="5">The sequence shown here is derived from an EMBL/GenBank/DDBJ whole genome shotgun (WGS) entry which is preliminary data.</text>
</comment>
<dbReference type="RefSeq" id="WP_105591371.1">
    <property type="nucleotide sequence ID" value="NZ_PDET01000002.1"/>
</dbReference>
<dbReference type="InterPro" id="IPR045304">
    <property type="entry name" value="LbH_SAT"/>
</dbReference>
<keyword evidence="2 3" id="KW-0012">Acyltransferase</keyword>
<keyword evidence="6" id="KW-1185">Reference proteome</keyword>
<dbReference type="CDD" id="cd03354">
    <property type="entry name" value="LbH_SAT"/>
    <property type="match status" value="1"/>
</dbReference>
<proteinExistence type="inferred from homology"/>
<dbReference type="PIRSF" id="PIRSF000441">
    <property type="entry name" value="CysE"/>
    <property type="match status" value="1"/>
</dbReference>
<dbReference type="Proteomes" id="UP000239181">
    <property type="component" value="Unassembled WGS sequence"/>
</dbReference>
<evidence type="ECO:0000256" key="2">
    <source>
        <dbReference type="ARBA" id="ARBA00023315"/>
    </source>
</evidence>
<dbReference type="SUPFAM" id="SSF51161">
    <property type="entry name" value="Trimeric LpxA-like enzymes"/>
    <property type="match status" value="1"/>
</dbReference>
<protein>
    <recommendedName>
        <fullName evidence="3">Serine acetyltransferase</fullName>
        <ecNumber evidence="3">2.3.1.30</ecNumber>
    </recommendedName>
</protein>
<evidence type="ECO:0000256" key="4">
    <source>
        <dbReference type="SAM" id="Phobius"/>
    </source>
</evidence>
<keyword evidence="4" id="KW-1133">Transmembrane helix</keyword>
<sequence length="172" mass="19386">MSNWFGAYWREVKKNPTLKSKIIITLFRFSSLFFSKRKNPLKYLFVVFVMLYYAIVEFLWGVEIKPKTKIGWGLVIYHPVAIIINPGSILGEDIILRHGITIGNKYNRKTAVETANPVVGDRVDFGAHACVLGPIKIGDDCVIGAMAYVDFDVDAITVVVAHRGIVLRKKND</sequence>
<dbReference type="OrthoDB" id="7058950at2"/>
<dbReference type="GO" id="GO:0006535">
    <property type="term" value="P:cysteine biosynthetic process from serine"/>
    <property type="evidence" value="ECO:0007669"/>
    <property type="project" value="InterPro"/>
</dbReference>
<dbReference type="AlphaFoldDB" id="A0A2S9IG73"/>
<dbReference type="InterPro" id="IPR005881">
    <property type="entry name" value="Ser_O-AcTrfase"/>
</dbReference>
<dbReference type="GO" id="GO:0005737">
    <property type="term" value="C:cytoplasm"/>
    <property type="evidence" value="ECO:0007669"/>
    <property type="project" value="InterPro"/>
</dbReference>
<dbReference type="EMBL" id="PDET01000002">
    <property type="protein sequence ID" value="PRD16791.1"/>
    <property type="molecule type" value="Genomic_DNA"/>
</dbReference>
<keyword evidence="4" id="KW-0472">Membrane</keyword>
<dbReference type="PANTHER" id="PTHR42811">
    <property type="entry name" value="SERINE ACETYLTRANSFERASE"/>
    <property type="match status" value="1"/>
</dbReference>
<reference evidence="5 6" key="1">
    <citation type="submission" date="2017-10" db="EMBL/GenBank/DDBJ databases">
        <title>Draft genome of two endophytic bacteria isolated from 'guarana' Paullinia cupana (Mart.) Ducke.</title>
        <authorList>
            <person name="Siqueira K.A."/>
            <person name="Liotti R.G."/>
            <person name="Mendes T.A."/>
            <person name="Soares M.A."/>
        </authorList>
    </citation>
    <scope>NUCLEOTIDE SEQUENCE [LARGE SCALE GENOMIC DNA]</scope>
    <source>
        <strain evidence="5 6">342</strain>
    </source>
</reference>
<comment type="catalytic activity">
    <reaction evidence="3">
        <text>L-serine + acetyl-CoA = O-acetyl-L-serine + CoA</text>
        <dbReference type="Rhea" id="RHEA:24560"/>
        <dbReference type="ChEBI" id="CHEBI:33384"/>
        <dbReference type="ChEBI" id="CHEBI:57287"/>
        <dbReference type="ChEBI" id="CHEBI:57288"/>
        <dbReference type="ChEBI" id="CHEBI:58340"/>
        <dbReference type="EC" id="2.3.1.30"/>
    </reaction>
</comment>
<dbReference type="EC" id="2.3.1.30" evidence="3"/>
<dbReference type="GO" id="GO:0009001">
    <property type="term" value="F:serine O-acetyltransferase activity"/>
    <property type="evidence" value="ECO:0007669"/>
    <property type="project" value="UniProtKB-EC"/>
</dbReference>
<organism evidence="5 6">
    <name type="scientific">Pantoea coffeiphila</name>
    <dbReference type="NCBI Taxonomy" id="1465635"/>
    <lineage>
        <taxon>Bacteria</taxon>
        <taxon>Pseudomonadati</taxon>
        <taxon>Pseudomonadota</taxon>
        <taxon>Gammaproteobacteria</taxon>
        <taxon>Enterobacterales</taxon>
        <taxon>Erwiniaceae</taxon>
        <taxon>Pantoea</taxon>
    </lineage>
</organism>
<keyword evidence="4" id="KW-0812">Transmembrane</keyword>
<evidence type="ECO:0000313" key="6">
    <source>
        <dbReference type="Proteomes" id="UP000239181"/>
    </source>
</evidence>
<dbReference type="InterPro" id="IPR011004">
    <property type="entry name" value="Trimer_LpxA-like_sf"/>
</dbReference>
<comment type="similarity">
    <text evidence="3">Belongs to the transferase hexapeptide repeat family.</text>
</comment>
<name>A0A2S9IG73_9GAMM</name>
<gene>
    <name evidence="5" type="ORF">CQW29_03760</name>
</gene>